<protein>
    <submittedName>
        <fullName evidence="2">Gamma-glutamyl-gamma-aminobutyrate hydrolase family protein</fullName>
    </submittedName>
</protein>
<feature type="compositionally biased region" description="Basic and acidic residues" evidence="1">
    <location>
        <begin position="7"/>
        <end position="22"/>
    </location>
</feature>
<dbReference type="InterPro" id="IPR011697">
    <property type="entry name" value="Peptidase_C26"/>
</dbReference>
<feature type="region of interest" description="Disordered" evidence="1">
    <location>
        <begin position="1"/>
        <end position="22"/>
    </location>
</feature>
<organism evidence="2 3">
    <name type="scientific">Mycolicibacterium nivoides</name>
    <dbReference type="NCBI Taxonomy" id="2487344"/>
    <lineage>
        <taxon>Bacteria</taxon>
        <taxon>Bacillati</taxon>
        <taxon>Actinomycetota</taxon>
        <taxon>Actinomycetes</taxon>
        <taxon>Mycobacteriales</taxon>
        <taxon>Mycobacteriaceae</taxon>
        <taxon>Mycolicibacterium</taxon>
    </lineage>
</organism>
<comment type="caution">
    <text evidence="2">The sequence shown here is derived from an EMBL/GenBank/DDBJ whole genome shotgun (WGS) entry which is preliminary data.</text>
</comment>
<dbReference type="PANTHER" id="PTHR43235:SF1">
    <property type="entry name" value="GLUTAMINE AMIDOTRANSFERASE PB2B2.05-RELATED"/>
    <property type="match status" value="1"/>
</dbReference>
<dbReference type="SUPFAM" id="SSF52317">
    <property type="entry name" value="Class I glutamine amidotransferase-like"/>
    <property type="match status" value="1"/>
</dbReference>
<sequence length="276" mass="29005">MNNPVVLRDEVEPSGTRTREPGRPHIAVLLSLNFPDLTEPVAALHRRFTRTALTALAELDASFELVDTSEPGSVDVVVDADGLLVLGGGDIAAACYGGPDGAVPNSYGVDAEADRVSLKLIRGYVDAGRPVLGICRGSQLINVCYGGTIIGDITDYQLHRGGPGEHLFIDEKVEVLPETRLAVILGAGPLVVRSGHHQAVDDVADELAVAARALDGIVEAVEHPTDWVLGVQFHPEDDDGPLEPLYQLLAGFIAAGHRPSAMRSSAPADQPGPGAQ</sequence>
<dbReference type="InterPro" id="IPR029062">
    <property type="entry name" value="Class_I_gatase-like"/>
</dbReference>
<evidence type="ECO:0000313" key="3">
    <source>
        <dbReference type="Proteomes" id="UP001635816"/>
    </source>
</evidence>
<dbReference type="InterPro" id="IPR044668">
    <property type="entry name" value="PuuD-like"/>
</dbReference>
<dbReference type="Gene3D" id="3.40.50.880">
    <property type="match status" value="1"/>
</dbReference>
<dbReference type="GeneID" id="300558650"/>
<dbReference type="RefSeq" id="WP_234927026.1">
    <property type="nucleotide sequence ID" value="NZ_CP034072.1"/>
</dbReference>
<evidence type="ECO:0000313" key="2">
    <source>
        <dbReference type="EMBL" id="MFN6545767.1"/>
    </source>
</evidence>
<dbReference type="EMBL" id="JBKBDD010000008">
    <property type="protein sequence ID" value="MFN6545767.1"/>
    <property type="molecule type" value="Genomic_DNA"/>
</dbReference>
<keyword evidence="3" id="KW-1185">Reference proteome</keyword>
<gene>
    <name evidence="2" type="ORF">ACK4CT_21480</name>
</gene>
<keyword evidence="2" id="KW-0378">Hydrolase</keyword>
<dbReference type="GO" id="GO:0016787">
    <property type="term" value="F:hydrolase activity"/>
    <property type="evidence" value="ECO:0007669"/>
    <property type="project" value="UniProtKB-KW"/>
</dbReference>
<dbReference type="Proteomes" id="UP001635816">
    <property type="component" value="Unassembled WGS sequence"/>
</dbReference>
<dbReference type="PROSITE" id="PS51273">
    <property type="entry name" value="GATASE_TYPE_1"/>
    <property type="match status" value="1"/>
</dbReference>
<evidence type="ECO:0000256" key="1">
    <source>
        <dbReference type="SAM" id="MobiDB-lite"/>
    </source>
</evidence>
<proteinExistence type="predicted"/>
<dbReference type="Pfam" id="PF07722">
    <property type="entry name" value="Peptidase_C26"/>
    <property type="match status" value="1"/>
</dbReference>
<accession>A0ABW9LCW2</accession>
<name>A0ABW9LCW2_9MYCO</name>
<reference evidence="2 3" key="1">
    <citation type="submission" date="2024-12" db="EMBL/GenBank/DDBJ databases">
        <title>The coexistence of Mycolicibacterium septicum and Mycolicibacterium nivoides in clinical samples.</title>
        <authorList>
            <person name="Wang C."/>
            <person name="Feng Y."/>
            <person name="Zong Z."/>
        </authorList>
    </citation>
    <scope>NUCLEOTIDE SEQUENCE [LARGE SCALE GENOMIC DNA]</scope>
    <source>
        <strain evidence="2 3">120309</strain>
    </source>
</reference>
<dbReference type="PANTHER" id="PTHR43235">
    <property type="entry name" value="GLUTAMINE AMIDOTRANSFERASE PB2B2.05-RELATED"/>
    <property type="match status" value="1"/>
</dbReference>